<name>A0A8A3P2I7_9HELO</name>
<sequence>MVQDGQTGMPIARRLYRLPGRINIQALPLPTYYTLYYQGIQVPRFATLTQVPVFDNYEVLHPNFGPLYLPEDYPVVPYPAEAGMQWVGYLAPSFEIPIPRDNEAYYINPYDINGPRSPPPHLPPLPPGLELPPTPPPPPPRPQVLHQQVASAIASPVRPRRPRRPRNPQRLHPLLPRPPNMQHQQIASPLAPPARPQHPPPRAEAPRPHFHFLPPLTPLSMGASRTGHAGSRSRARRPTAERPRTGNELGEREEEDTNNN</sequence>
<protein>
    <submittedName>
        <fullName evidence="2">Uncharacterized protein</fullName>
    </submittedName>
</protein>
<keyword evidence="3" id="KW-1185">Reference proteome</keyword>
<dbReference type="AlphaFoldDB" id="A0A8A3P2I7"/>
<reference evidence="2" key="1">
    <citation type="submission" date="2020-10" db="EMBL/GenBank/DDBJ databases">
        <title>Genome Sequence of Monilinia vaccinii-corymbosi Sheds Light on Mummy Berry Disease Infection of Blueberry and Mating Type.</title>
        <authorList>
            <person name="Yow A.G."/>
            <person name="Zhang Y."/>
            <person name="Bansal K."/>
            <person name="Eacker S.M."/>
            <person name="Sullivan S."/>
            <person name="Liachko I."/>
            <person name="Cubeta M.A."/>
            <person name="Rollins J.A."/>
            <person name="Ashrafi H."/>
        </authorList>
    </citation>
    <scope>NUCLEOTIDE SEQUENCE</scope>
    <source>
        <strain evidence="2">RL-1</strain>
    </source>
</reference>
<feature type="compositionally biased region" description="Basic residues" evidence="1">
    <location>
        <begin position="158"/>
        <end position="169"/>
    </location>
</feature>
<dbReference type="OrthoDB" id="3543749at2759"/>
<feature type="compositionally biased region" description="Pro residues" evidence="1">
    <location>
        <begin position="117"/>
        <end position="142"/>
    </location>
</feature>
<proteinExistence type="predicted"/>
<feature type="compositionally biased region" description="Pro residues" evidence="1">
    <location>
        <begin position="190"/>
        <end position="203"/>
    </location>
</feature>
<evidence type="ECO:0000313" key="3">
    <source>
        <dbReference type="Proteomes" id="UP000672032"/>
    </source>
</evidence>
<feature type="compositionally biased region" description="Acidic residues" evidence="1">
    <location>
        <begin position="251"/>
        <end position="260"/>
    </location>
</feature>
<evidence type="ECO:0000313" key="2">
    <source>
        <dbReference type="EMBL" id="QSZ32095.1"/>
    </source>
</evidence>
<accession>A0A8A3P2I7</accession>
<dbReference type="EMBL" id="CP063406">
    <property type="protein sequence ID" value="QSZ32095.1"/>
    <property type="molecule type" value="Genomic_DNA"/>
</dbReference>
<dbReference type="Proteomes" id="UP000672032">
    <property type="component" value="Chromosome 2"/>
</dbReference>
<evidence type="ECO:0000256" key="1">
    <source>
        <dbReference type="SAM" id="MobiDB-lite"/>
    </source>
</evidence>
<feature type="region of interest" description="Disordered" evidence="1">
    <location>
        <begin position="117"/>
        <end position="260"/>
    </location>
</feature>
<gene>
    <name evidence="2" type="ORF">DSL72_001664</name>
</gene>
<organism evidence="2 3">
    <name type="scientific">Monilinia vaccinii-corymbosi</name>
    <dbReference type="NCBI Taxonomy" id="61207"/>
    <lineage>
        <taxon>Eukaryota</taxon>
        <taxon>Fungi</taxon>
        <taxon>Dikarya</taxon>
        <taxon>Ascomycota</taxon>
        <taxon>Pezizomycotina</taxon>
        <taxon>Leotiomycetes</taxon>
        <taxon>Helotiales</taxon>
        <taxon>Sclerotiniaceae</taxon>
        <taxon>Monilinia</taxon>
    </lineage>
</organism>